<reference evidence="2" key="1">
    <citation type="journal article" date="2022" name="Mol. Ecol. Resour.">
        <title>The genomes of chicory, endive, great burdock and yacon provide insights into Asteraceae palaeo-polyploidization history and plant inulin production.</title>
        <authorList>
            <person name="Fan W."/>
            <person name="Wang S."/>
            <person name="Wang H."/>
            <person name="Wang A."/>
            <person name="Jiang F."/>
            <person name="Liu H."/>
            <person name="Zhao H."/>
            <person name="Xu D."/>
            <person name="Zhang Y."/>
        </authorList>
    </citation>
    <scope>NUCLEOTIDE SEQUENCE [LARGE SCALE GENOMIC DNA]</scope>
    <source>
        <strain evidence="2">cv. Yunnan</strain>
    </source>
</reference>
<evidence type="ECO:0000313" key="2">
    <source>
        <dbReference type="Proteomes" id="UP001056120"/>
    </source>
</evidence>
<accession>A0ACB9IBA7</accession>
<gene>
    <name evidence="1" type="ORF">L1987_27424</name>
</gene>
<organism evidence="1 2">
    <name type="scientific">Smallanthus sonchifolius</name>
    <dbReference type="NCBI Taxonomy" id="185202"/>
    <lineage>
        <taxon>Eukaryota</taxon>
        <taxon>Viridiplantae</taxon>
        <taxon>Streptophyta</taxon>
        <taxon>Embryophyta</taxon>
        <taxon>Tracheophyta</taxon>
        <taxon>Spermatophyta</taxon>
        <taxon>Magnoliopsida</taxon>
        <taxon>eudicotyledons</taxon>
        <taxon>Gunneridae</taxon>
        <taxon>Pentapetalae</taxon>
        <taxon>asterids</taxon>
        <taxon>campanulids</taxon>
        <taxon>Asterales</taxon>
        <taxon>Asteraceae</taxon>
        <taxon>Asteroideae</taxon>
        <taxon>Heliantheae alliance</taxon>
        <taxon>Millerieae</taxon>
        <taxon>Smallanthus</taxon>
    </lineage>
</organism>
<evidence type="ECO:0000313" key="1">
    <source>
        <dbReference type="EMBL" id="KAI3805234.1"/>
    </source>
</evidence>
<name>A0ACB9IBA7_9ASTR</name>
<dbReference type="EMBL" id="CM042026">
    <property type="protein sequence ID" value="KAI3805234.1"/>
    <property type="molecule type" value="Genomic_DNA"/>
</dbReference>
<sequence>MGSSLFGRNLDFWSSALEKLEAIPDERIRKTLEVSYKSLHDDHDKRLFLMIAWCYVGEDMNDVVKRLEEQVFYSKIGMENLMDRSLISVDKDNKLVMHHLIRDMARAIIRQYNIDSSWKHNFHISTEITTETVTSEGSLVCKNGRCGKRKRLEDYEDESMPSDGGRSSLFKRLCVGFSSLFEPATRLTKLLTRPHR</sequence>
<protein>
    <submittedName>
        <fullName evidence="1">Uncharacterized protein</fullName>
    </submittedName>
</protein>
<dbReference type="Proteomes" id="UP001056120">
    <property type="component" value="Linkage Group LG09"/>
</dbReference>
<comment type="caution">
    <text evidence="1">The sequence shown here is derived from an EMBL/GenBank/DDBJ whole genome shotgun (WGS) entry which is preliminary data.</text>
</comment>
<keyword evidence="2" id="KW-1185">Reference proteome</keyword>
<reference evidence="1 2" key="2">
    <citation type="journal article" date="2022" name="Mol. Ecol. Resour.">
        <title>The genomes of chicory, endive, great burdock and yacon provide insights into Asteraceae paleo-polyploidization history and plant inulin production.</title>
        <authorList>
            <person name="Fan W."/>
            <person name="Wang S."/>
            <person name="Wang H."/>
            <person name="Wang A."/>
            <person name="Jiang F."/>
            <person name="Liu H."/>
            <person name="Zhao H."/>
            <person name="Xu D."/>
            <person name="Zhang Y."/>
        </authorList>
    </citation>
    <scope>NUCLEOTIDE SEQUENCE [LARGE SCALE GENOMIC DNA]</scope>
    <source>
        <strain evidence="2">cv. Yunnan</strain>
        <tissue evidence="1">Leaves</tissue>
    </source>
</reference>
<proteinExistence type="predicted"/>